<sequence length="55" mass="6093">NMTYKDPLPIGTKVTVRGIPYEVLKIKNDNIVTAKHLETGDTVVFTKGHIDGILK</sequence>
<protein>
    <submittedName>
        <fullName evidence="1">Uncharacterized protein</fullName>
    </submittedName>
</protein>
<proteinExistence type="predicted"/>
<dbReference type="AlphaFoldDB" id="A0A0F9EQY3"/>
<name>A0A0F9EQY3_9ZZZZ</name>
<feature type="non-terminal residue" evidence="1">
    <location>
        <position position="1"/>
    </location>
</feature>
<organism evidence="1">
    <name type="scientific">marine sediment metagenome</name>
    <dbReference type="NCBI Taxonomy" id="412755"/>
    <lineage>
        <taxon>unclassified sequences</taxon>
        <taxon>metagenomes</taxon>
        <taxon>ecological metagenomes</taxon>
    </lineage>
</organism>
<gene>
    <name evidence="1" type="ORF">LCGC14_2043760</name>
</gene>
<evidence type="ECO:0000313" key="1">
    <source>
        <dbReference type="EMBL" id="KKL76548.1"/>
    </source>
</evidence>
<reference evidence="1" key="1">
    <citation type="journal article" date="2015" name="Nature">
        <title>Complex archaea that bridge the gap between prokaryotes and eukaryotes.</title>
        <authorList>
            <person name="Spang A."/>
            <person name="Saw J.H."/>
            <person name="Jorgensen S.L."/>
            <person name="Zaremba-Niedzwiedzka K."/>
            <person name="Martijn J."/>
            <person name="Lind A.E."/>
            <person name="van Eijk R."/>
            <person name="Schleper C."/>
            <person name="Guy L."/>
            <person name="Ettema T.J."/>
        </authorList>
    </citation>
    <scope>NUCLEOTIDE SEQUENCE</scope>
</reference>
<dbReference type="EMBL" id="LAZR01024010">
    <property type="protein sequence ID" value="KKL76548.1"/>
    <property type="molecule type" value="Genomic_DNA"/>
</dbReference>
<accession>A0A0F9EQY3</accession>
<comment type="caution">
    <text evidence="1">The sequence shown here is derived from an EMBL/GenBank/DDBJ whole genome shotgun (WGS) entry which is preliminary data.</text>
</comment>